<keyword evidence="3" id="KW-0378">Hydrolase</keyword>
<dbReference type="RefSeq" id="WP_072699978.1">
    <property type="nucleotide sequence ID" value="NZ_JAFBBL010000001.1"/>
</dbReference>
<protein>
    <submittedName>
        <fullName evidence="3">Alpha/beta hydrolase of uncharacterized function (DUF1023)</fullName>
    </submittedName>
</protein>
<keyword evidence="4" id="KW-1185">Reference proteome</keyword>
<accession>A0A2X4U4L5</accession>
<dbReference type="Gene3D" id="3.40.50.1820">
    <property type="entry name" value="alpha/beta hydrolase"/>
    <property type="match status" value="1"/>
</dbReference>
<evidence type="ECO:0000313" key="3">
    <source>
        <dbReference type="EMBL" id="SQI30068.1"/>
    </source>
</evidence>
<dbReference type="InterPro" id="IPR010427">
    <property type="entry name" value="DUF1023"/>
</dbReference>
<proteinExistence type="predicted"/>
<sequence>MNLHDLVRWNPDALNDFENELGRCAARVEGVREAVTTQSDCGGRWRGDTHESAASAFVAYATAIADQRDSIRRVQECAILVAPALRMLHAELDATRTAAAASGFVVTDDGTVQPMSGVSAAPADRAGIQARVAALLARATELDDEAAATLSRELDEHHPAGQEQWLWPDGTRTKPAHLPATPEPGTPADAVAQWWRALDERDRTALLAGRPGAIGALDGIPAGARDAANRALLDVERRRLEEVAARLRLELEGNLFGGLFTAADAGLEQTDKKLAALDALDEVLARDDRYLLSLDLSGREAMAAVAVGNVDHAEHVAVFVPGAGSTLQGGLGGYDTQVSALRDEAHRHLGDTSGPGSSVAAVTWLDYQAPQWGWGLAYTERSPVSDLAAQIAAPRLSGFLDGLAASRDGDPDVTVVGHSYGALVAGLALRQGADADAAVFLGAPGIGTDDVRELGLPVGAAFLVEARRDAFADVGTFSGDPSFLDGLTHLPSGEGTSATGEPLTAITGHSSYLQPGSTSSYQVAAVVAGAAGRSAA</sequence>
<name>A0A2X4U4L5_9NOCA</name>
<dbReference type="Pfam" id="PF06259">
    <property type="entry name" value="Abhydrolase_8"/>
    <property type="match status" value="1"/>
</dbReference>
<dbReference type="SUPFAM" id="SSF53474">
    <property type="entry name" value="alpha/beta-Hydrolases"/>
    <property type="match status" value="1"/>
</dbReference>
<dbReference type="AlphaFoldDB" id="A0A2X4U4L5"/>
<evidence type="ECO:0000313" key="4">
    <source>
        <dbReference type="Proteomes" id="UP000249091"/>
    </source>
</evidence>
<evidence type="ECO:0000259" key="2">
    <source>
        <dbReference type="Pfam" id="PF06259"/>
    </source>
</evidence>
<organism evidence="3 4">
    <name type="scientific">Rhodococcus coprophilus</name>
    <dbReference type="NCBI Taxonomy" id="38310"/>
    <lineage>
        <taxon>Bacteria</taxon>
        <taxon>Bacillati</taxon>
        <taxon>Actinomycetota</taxon>
        <taxon>Actinomycetes</taxon>
        <taxon>Mycobacteriales</taxon>
        <taxon>Nocardiaceae</taxon>
        <taxon>Rhodococcus</taxon>
    </lineage>
</organism>
<dbReference type="KEGG" id="rcr:NCTC10994_01385"/>
<dbReference type="EMBL" id="LS483468">
    <property type="protein sequence ID" value="SQI30068.1"/>
    <property type="molecule type" value="Genomic_DNA"/>
</dbReference>
<dbReference type="GO" id="GO:0016787">
    <property type="term" value="F:hydrolase activity"/>
    <property type="evidence" value="ECO:0007669"/>
    <property type="project" value="UniProtKB-KW"/>
</dbReference>
<evidence type="ECO:0000256" key="1">
    <source>
        <dbReference type="SAM" id="MobiDB-lite"/>
    </source>
</evidence>
<reference evidence="3 4" key="1">
    <citation type="submission" date="2018-06" db="EMBL/GenBank/DDBJ databases">
        <authorList>
            <consortium name="Pathogen Informatics"/>
            <person name="Doyle S."/>
        </authorList>
    </citation>
    <scope>NUCLEOTIDE SEQUENCE [LARGE SCALE GENOMIC DNA]</scope>
    <source>
        <strain evidence="3 4">NCTC10994</strain>
    </source>
</reference>
<feature type="domain" description="DUF1023" evidence="2">
    <location>
        <begin position="300"/>
        <end position="477"/>
    </location>
</feature>
<feature type="region of interest" description="Disordered" evidence="1">
    <location>
        <begin position="154"/>
        <end position="187"/>
    </location>
</feature>
<dbReference type="InterPro" id="IPR029058">
    <property type="entry name" value="AB_hydrolase_fold"/>
</dbReference>
<gene>
    <name evidence="3" type="ORF">NCTC10994_01385</name>
</gene>
<dbReference type="Proteomes" id="UP000249091">
    <property type="component" value="Chromosome 1"/>
</dbReference>
<dbReference type="STRING" id="1219011.GCA_001895045_02011"/>